<dbReference type="SUPFAM" id="SSF52087">
    <property type="entry name" value="CRAL/TRIO domain"/>
    <property type="match status" value="1"/>
</dbReference>
<protein>
    <submittedName>
        <fullName evidence="2">Retinol-binding protein pinta</fullName>
    </submittedName>
</protein>
<dbReference type="OrthoDB" id="6682367at2759"/>
<feature type="domain" description="CRAL-TRIO" evidence="1">
    <location>
        <begin position="100"/>
        <end position="258"/>
    </location>
</feature>
<dbReference type="Gene3D" id="1.20.5.1200">
    <property type="entry name" value="Alpha-tocopherol transfer"/>
    <property type="match status" value="1"/>
</dbReference>
<dbReference type="PROSITE" id="PS50191">
    <property type="entry name" value="CRAL_TRIO"/>
    <property type="match status" value="1"/>
</dbReference>
<dbReference type="PANTHER" id="PTHR10174">
    <property type="entry name" value="ALPHA-TOCOPHEROL TRANSFER PROTEIN-RELATED"/>
    <property type="match status" value="1"/>
</dbReference>
<dbReference type="InterPro" id="IPR036865">
    <property type="entry name" value="CRAL-TRIO_dom_sf"/>
</dbReference>
<dbReference type="Gene3D" id="3.40.525.10">
    <property type="entry name" value="CRAL-TRIO lipid binding domain"/>
    <property type="match status" value="1"/>
</dbReference>
<dbReference type="PANTHER" id="PTHR10174:SF224">
    <property type="entry name" value="RETINOL-BINDING PROTEIN PINTA"/>
    <property type="match status" value="1"/>
</dbReference>
<proteinExistence type="predicted"/>
<dbReference type="EMBL" id="WJQU01000001">
    <property type="protein sequence ID" value="KAJ6648879.1"/>
    <property type="molecule type" value="Genomic_DNA"/>
</dbReference>
<evidence type="ECO:0000313" key="2">
    <source>
        <dbReference type="EMBL" id="KAJ6648879.1"/>
    </source>
</evidence>
<dbReference type="AlphaFoldDB" id="A0A9Q0S833"/>
<organism evidence="2 3">
    <name type="scientific">Pseudolycoriella hygida</name>
    <dbReference type="NCBI Taxonomy" id="35572"/>
    <lineage>
        <taxon>Eukaryota</taxon>
        <taxon>Metazoa</taxon>
        <taxon>Ecdysozoa</taxon>
        <taxon>Arthropoda</taxon>
        <taxon>Hexapoda</taxon>
        <taxon>Insecta</taxon>
        <taxon>Pterygota</taxon>
        <taxon>Neoptera</taxon>
        <taxon>Endopterygota</taxon>
        <taxon>Diptera</taxon>
        <taxon>Nematocera</taxon>
        <taxon>Sciaroidea</taxon>
        <taxon>Sciaridae</taxon>
        <taxon>Pseudolycoriella</taxon>
    </lineage>
</organism>
<name>A0A9Q0S833_9DIPT</name>
<reference evidence="2" key="1">
    <citation type="submission" date="2022-07" db="EMBL/GenBank/DDBJ databases">
        <authorList>
            <person name="Trinca V."/>
            <person name="Uliana J.V.C."/>
            <person name="Torres T.T."/>
            <person name="Ward R.J."/>
            <person name="Monesi N."/>
        </authorList>
    </citation>
    <scope>NUCLEOTIDE SEQUENCE</scope>
    <source>
        <strain evidence="2">HSMRA1968</strain>
        <tissue evidence="2">Whole embryos</tissue>
    </source>
</reference>
<dbReference type="InterPro" id="IPR001251">
    <property type="entry name" value="CRAL-TRIO_dom"/>
</dbReference>
<dbReference type="CDD" id="cd00170">
    <property type="entry name" value="SEC14"/>
    <property type="match status" value="1"/>
</dbReference>
<dbReference type="InterPro" id="IPR036273">
    <property type="entry name" value="CRAL/TRIO_N_dom_sf"/>
</dbReference>
<evidence type="ECO:0000259" key="1">
    <source>
        <dbReference type="PROSITE" id="PS50191"/>
    </source>
</evidence>
<dbReference type="GO" id="GO:1902936">
    <property type="term" value="F:phosphatidylinositol bisphosphate binding"/>
    <property type="evidence" value="ECO:0007669"/>
    <property type="project" value="TreeGrafter"/>
</dbReference>
<dbReference type="SUPFAM" id="SSF46938">
    <property type="entry name" value="CRAL/TRIO N-terminal domain"/>
    <property type="match status" value="1"/>
</dbReference>
<evidence type="ECO:0000313" key="3">
    <source>
        <dbReference type="Proteomes" id="UP001151699"/>
    </source>
</evidence>
<dbReference type="Proteomes" id="UP001151699">
    <property type="component" value="Chromosome A"/>
</dbReference>
<dbReference type="Gene3D" id="1.10.8.20">
    <property type="entry name" value="N-terminal domain of phosphatidylinositol transfer protein sec14p"/>
    <property type="match status" value="1"/>
</dbReference>
<accession>A0A9Q0S833</accession>
<gene>
    <name evidence="2" type="primary">pinta</name>
    <name evidence="2" type="ORF">Bhyg_04111</name>
</gene>
<dbReference type="GO" id="GO:0016020">
    <property type="term" value="C:membrane"/>
    <property type="evidence" value="ECO:0007669"/>
    <property type="project" value="TreeGrafter"/>
</dbReference>
<dbReference type="SMART" id="SM00516">
    <property type="entry name" value="SEC14"/>
    <property type="match status" value="1"/>
</dbReference>
<dbReference type="Pfam" id="PF00650">
    <property type="entry name" value="CRAL_TRIO"/>
    <property type="match status" value="1"/>
</dbReference>
<sequence length="289" mass="34415">MAEKQNKIFYDETQLPKECLMYSEQNLGETKIKREENLREIISWIDEDSQLKLHVHSNVWLMYFLRSTKFQIEKAKRKLRRYYTMRIERVEWFSNRDPFLPEIAELLDLGVFLPLKQKDDQNRQVIIIRTAAHDPKIHTQNNVLKVGKMLLDLILHFDEKISIYGVVAVFDLKNVTLGHALQLPPTMIKRMVECWESYPCRTKRLEFVNAPAYVNAFLNTFRFFMTTKMKSRVCVTTDKPSINAKLPKELGGNGETYKELAEYWKSRAQESRQWYRDMETISKYDEIKN</sequence>
<comment type="caution">
    <text evidence="2">The sequence shown here is derived from an EMBL/GenBank/DDBJ whole genome shotgun (WGS) entry which is preliminary data.</text>
</comment>
<keyword evidence="3" id="KW-1185">Reference proteome</keyword>